<dbReference type="Pfam" id="PF01979">
    <property type="entry name" value="Amidohydro_1"/>
    <property type="match status" value="1"/>
</dbReference>
<dbReference type="HAMAP" id="MF_01645">
    <property type="entry name" value="Hydantoinase"/>
    <property type="match status" value="1"/>
</dbReference>
<evidence type="ECO:0000313" key="10">
    <source>
        <dbReference type="EMBL" id="AMY09051.1"/>
    </source>
</evidence>
<dbReference type="GO" id="GO:0000256">
    <property type="term" value="P:allantoin catabolic process"/>
    <property type="evidence" value="ECO:0007669"/>
    <property type="project" value="UniProtKB-UniRule"/>
</dbReference>
<evidence type="ECO:0000256" key="6">
    <source>
        <dbReference type="ARBA" id="ARBA00022801"/>
    </source>
</evidence>
<comment type="subunit">
    <text evidence="3 8">Homotetramer.</text>
</comment>
<dbReference type="InterPro" id="IPR032466">
    <property type="entry name" value="Metal_Hydrolase"/>
</dbReference>
<dbReference type="AlphaFoldDB" id="A0A143PKN0"/>
<comment type="pathway">
    <text evidence="8">Nitrogen metabolism; (S)-allantoin degradation; allantoate from (S)-allantoin: step 1/1.</text>
</comment>
<dbReference type="OrthoDB" id="9765462at2"/>
<dbReference type="InterPro" id="IPR047604">
    <property type="entry name" value="Allantoinase_bact"/>
</dbReference>
<keyword evidence="6 8" id="KW-0378">Hydrolase</keyword>
<reference evidence="10 11" key="1">
    <citation type="journal article" date="2016" name="Genome Announc.">
        <title>First Complete Genome Sequence of a Subdivision 6 Acidobacterium Strain.</title>
        <authorList>
            <person name="Huang S."/>
            <person name="Vieira S."/>
            <person name="Bunk B."/>
            <person name="Riedel T."/>
            <person name="Sproer C."/>
            <person name="Overmann J."/>
        </authorList>
    </citation>
    <scope>NUCLEOTIDE SEQUENCE [LARGE SCALE GENOMIC DNA]</scope>
    <source>
        <strain evidence="11">DSM 100886 HEG_-6_39</strain>
    </source>
</reference>
<dbReference type="STRING" id="1855912.LuPra_02260"/>
<evidence type="ECO:0000256" key="2">
    <source>
        <dbReference type="ARBA" id="ARBA00010286"/>
    </source>
</evidence>
<dbReference type="InterPro" id="IPR011059">
    <property type="entry name" value="Metal-dep_hydrolase_composite"/>
</dbReference>
<dbReference type="NCBIfam" id="TIGR03178">
    <property type="entry name" value="allantoinase"/>
    <property type="match status" value="1"/>
</dbReference>
<dbReference type="GO" id="GO:0005737">
    <property type="term" value="C:cytoplasm"/>
    <property type="evidence" value="ECO:0007669"/>
    <property type="project" value="TreeGrafter"/>
</dbReference>
<sequence>MHDVVIRGGLLVTPDGVLQADLTIEDGRIQAIAPELGASREVIDATGLHVFPGVVDAHVHFNEPGRTDWEGSGTGSRALAAGGGTAFVDMPLNSTPCTVNAQEFARKQTALAASSITDFALWGGLVPGNRDDLAALADAGAVGFKAFMADSGLPEFPRADDLTLFEGMTEAARLGLPVAVHAESQEITAALSARLLSGDGCGVRDVLASRPVIAEVEAIARATLLASETGARLHIVHVSSGRGVAVAAEARARGVDVTIETCPHYLCFTTEDVERIGVAAKCAPPIRDASERDALWRAVLDGTIDLIGSDHSPAPPERKRGGFARAWGGIAGVQATLAVLLECGHHARGLPLTRVASLLASRPAARFGLSRKGTVAVGMDADLALVALHETHVFDQFLHRHPMSPYLGMSCRGAVTLTIRRGETIFADGTITARTRGKLVTCTR</sequence>
<dbReference type="GO" id="GO:0008270">
    <property type="term" value="F:zinc ion binding"/>
    <property type="evidence" value="ECO:0007669"/>
    <property type="project" value="InterPro"/>
</dbReference>
<evidence type="ECO:0000256" key="4">
    <source>
        <dbReference type="ARBA" id="ARBA00022631"/>
    </source>
</evidence>
<name>A0A143PKN0_LUTPR</name>
<evidence type="ECO:0000313" key="11">
    <source>
        <dbReference type="Proteomes" id="UP000076079"/>
    </source>
</evidence>
<dbReference type="SUPFAM" id="SSF51338">
    <property type="entry name" value="Composite domain of metallo-dependent hydrolases"/>
    <property type="match status" value="1"/>
</dbReference>
<comment type="cofactor">
    <cofactor evidence="8">
        <name>Zn(2+)</name>
        <dbReference type="ChEBI" id="CHEBI:29105"/>
    </cofactor>
    <text evidence="8">Binds 2 Zn(2+) ions per subunit.</text>
</comment>
<dbReference type="GO" id="GO:0050897">
    <property type="term" value="F:cobalt ion binding"/>
    <property type="evidence" value="ECO:0007669"/>
    <property type="project" value="InterPro"/>
</dbReference>
<dbReference type="PANTHER" id="PTHR43668">
    <property type="entry name" value="ALLANTOINASE"/>
    <property type="match status" value="1"/>
</dbReference>
<dbReference type="RefSeq" id="WP_110170830.1">
    <property type="nucleotide sequence ID" value="NZ_CP015136.1"/>
</dbReference>
<comment type="PTM">
    <text evidence="8">Carboxylation allows a single lysine to coordinate two zinc ions.</text>
</comment>
<keyword evidence="7 8" id="KW-0862">Zinc</keyword>
<dbReference type="PROSITE" id="PS00482">
    <property type="entry name" value="DIHYDROOROTASE_1"/>
    <property type="match status" value="1"/>
</dbReference>
<dbReference type="EMBL" id="CP015136">
    <property type="protein sequence ID" value="AMY09051.1"/>
    <property type="molecule type" value="Genomic_DNA"/>
</dbReference>
<feature type="binding site" description="via carbamate group" evidence="8">
    <location>
        <position position="145"/>
    </location>
    <ligand>
        <name>Zn(2+)</name>
        <dbReference type="ChEBI" id="CHEBI:29105"/>
        <label>1</label>
    </ligand>
</feature>
<feature type="domain" description="Amidohydrolase-related" evidence="9">
    <location>
        <begin position="50"/>
        <end position="424"/>
    </location>
</feature>
<comment type="similarity">
    <text evidence="2">Belongs to the metallo-dependent hydrolases superfamily. DHOase family. Class I DHOase subfamily.</text>
</comment>
<dbReference type="KEGG" id="abac:LuPra_02260"/>
<dbReference type="Proteomes" id="UP000076079">
    <property type="component" value="Chromosome"/>
</dbReference>
<keyword evidence="4 8" id="KW-0659">Purine metabolism</keyword>
<comment type="function">
    <text evidence="1">Catalyzes the reversible cyclization of carbamoyl aspartate to dihydroorotate.</text>
</comment>
<feature type="binding site" evidence="8">
    <location>
        <position position="181"/>
    </location>
    <ligand>
        <name>Zn(2+)</name>
        <dbReference type="ChEBI" id="CHEBI:29105"/>
        <label>2</label>
    </ligand>
</feature>
<dbReference type="InterPro" id="IPR050138">
    <property type="entry name" value="DHOase/Allantoinase_Hydrolase"/>
</dbReference>
<feature type="binding site" description="via carbamate group" evidence="8">
    <location>
        <position position="145"/>
    </location>
    <ligand>
        <name>Zn(2+)</name>
        <dbReference type="ChEBI" id="CHEBI:29105"/>
        <label>2</label>
    </ligand>
</feature>
<evidence type="ECO:0000256" key="1">
    <source>
        <dbReference type="ARBA" id="ARBA00002368"/>
    </source>
</evidence>
<evidence type="ECO:0000256" key="7">
    <source>
        <dbReference type="ARBA" id="ARBA00022833"/>
    </source>
</evidence>
<dbReference type="GO" id="GO:0006145">
    <property type="term" value="P:purine nucleobase catabolic process"/>
    <property type="evidence" value="ECO:0007669"/>
    <property type="project" value="TreeGrafter"/>
</dbReference>
<reference evidence="11" key="2">
    <citation type="submission" date="2016-04" db="EMBL/GenBank/DDBJ databases">
        <title>First Complete Genome Sequence of a Subdivision 6 Acidobacterium.</title>
        <authorList>
            <person name="Huang S."/>
            <person name="Vieira S."/>
            <person name="Bunk B."/>
            <person name="Riedel T."/>
            <person name="Sproeer C."/>
            <person name="Overmann J."/>
        </authorList>
    </citation>
    <scope>NUCLEOTIDE SEQUENCE [LARGE SCALE GENOMIC DNA]</scope>
    <source>
        <strain evidence="11">DSM 100886 HEG_-6_39</strain>
    </source>
</reference>
<evidence type="ECO:0000256" key="5">
    <source>
        <dbReference type="ARBA" id="ARBA00022723"/>
    </source>
</evidence>
<feature type="modified residue" description="N6-carboxylysine" evidence="8">
    <location>
        <position position="145"/>
    </location>
</feature>
<dbReference type="InterPro" id="IPR017593">
    <property type="entry name" value="Allantoinase"/>
</dbReference>
<comment type="similarity">
    <text evidence="8">Belongs to the metallo-dependent hydrolases superfamily. Allantoinase family.</text>
</comment>
<accession>A0A143PKN0</accession>
<keyword evidence="5 8" id="KW-0479">Metal-binding</keyword>
<evidence type="ECO:0000259" key="9">
    <source>
        <dbReference type="Pfam" id="PF01979"/>
    </source>
</evidence>
<proteinExistence type="inferred from homology"/>
<dbReference type="InterPro" id="IPR006680">
    <property type="entry name" value="Amidohydro-rel"/>
</dbReference>
<evidence type="ECO:0000256" key="3">
    <source>
        <dbReference type="ARBA" id="ARBA00011881"/>
    </source>
</evidence>
<dbReference type="PANTHER" id="PTHR43668:SF4">
    <property type="entry name" value="ALLANTOINASE"/>
    <property type="match status" value="1"/>
</dbReference>
<dbReference type="InterPro" id="IPR002195">
    <property type="entry name" value="Dihydroorotase_CS"/>
</dbReference>
<comment type="function">
    <text evidence="8">Catalyzes the conversion of allantoin (5-ureidohydantoin) to allantoic acid by hydrolytic cleavage of the five-member hydantoin ring.</text>
</comment>
<dbReference type="GO" id="GO:0004038">
    <property type="term" value="F:allantoinase activity"/>
    <property type="evidence" value="ECO:0007669"/>
    <property type="project" value="UniProtKB-UniRule"/>
</dbReference>
<feature type="binding site" evidence="8">
    <location>
        <position position="237"/>
    </location>
    <ligand>
        <name>Zn(2+)</name>
        <dbReference type="ChEBI" id="CHEBI:29105"/>
        <label>2</label>
    </ligand>
</feature>
<evidence type="ECO:0000256" key="8">
    <source>
        <dbReference type="HAMAP-Rule" id="MF_01645"/>
    </source>
</evidence>
<keyword evidence="11" id="KW-1185">Reference proteome</keyword>
<dbReference type="EC" id="3.5.2.5" evidence="8"/>
<feature type="binding site" evidence="8">
    <location>
        <position position="60"/>
    </location>
    <ligand>
        <name>Zn(2+)</name>
        <dbReference type="ChEBI" id="CHEBI:29105"/>
        <label>1</label>
    </ligand>
</feature>
<gene>
    <name evidence="10" type="primary">allB_2</name>
    <name evidence="8" type="synonym">allB</name>
    <name evidence="10" type="ORF">LuPra_02260</name>
</gene>
<organism evidence="10 11">
    <name type="scientific">Luteitalea pratensis</name>
    <dbReference type="NCBI Taxonomy" id="1855912"/>
    <lineage>
        <taxon>Bacteria</taxon>
        <taxon>Pseudomonadati</taxon>
        <taxon>Acidobacteriota</taxon>
        <taxon>Vicinamibacteria</taxon>
        <taxon>Vicinamibacterales</taxon>
        <taxon>Vicinamibacteraceae</taxon>
        <taxon>Luteitalea</taxon>
    </lineage>
</organism>
<dbReference type="UniPathway" id="UPA00395">
    <property type="reaction ID" value="UER00653"/>
</dbReference>
<dbReference type="Gene3D" id="3.20.20.140">
    <property type="entry name" value="Metal-dependent hydrolases"/>
    <property type="match status" value="1"/>
</dbReference>
<comment type="catalytic activity">
    <reaction evidence="8">
        <text>(S)-allantoin + H2O = allantoate + H(+)</text>
        <dbReference type="Rhea" id="RHEA:17029"/>
        <dbReference type="ChEBI" id="CHEBI:15377"/>
        <dbReference type="ChEBI" id="CHEBI:15378"/>
        <dbReference type="ChEBI" id="CHEBI:15678"/>
        <dbReference type="ChEBI" id="CHEBI:17536"/>
        <dbReference type="EC" id="3.5.2.5"/>
    </reaction>
</comment>
<protein>
    <recommendedName>
        <fullName evidence="8">Allantoinase</fullName>
        <ecNumber evidence="8">3.5.2.5</ecNumber>
    </recommendedName>
    <alternativeName>
        <fullName evidence="8">Allantoin-utilizing enzyme</fullName>
    </alternativeName>
</protein>
<feature type="binding site" evidence="8">
    <location>
        <position position="58"/>
    </location>
    <ligand>
        <name>Zn(2+)</name>
        <dbReference type="ChEBI" id="CHEBI:29105"/>
        <label>1</label>
    </ligand>
</feature>
<dbReference type="SUPFAM" id="SSF51556">
    <property type="entry name" value="Metallo-dependent hydrolases"/>
    <property type="match status" value="1"/>
</dbReference>
<dbReference type="PATRIC" id="fig|1813736.3.peg.2373"/>
<feature type="binding site" evidence="8">
    <location>
        <position position="310"/>
    </location>
    <ligand>
        <name>Zn(2+)</name>
        <dbReference type="ChEBI" id="CHEBI:29105"/>
        <label>1</label>
    </ligand>
</feature>